<accession>A0A9X2E3D7</accession>
<dbReference type="Proteomes" id="UP001139157">
    <property type="component" value="Unassembled WGS sequence"/>
</dbReference>
<gene>
    <name evidence="1" type="ORF">NDR86_08310</name>
</gene>
<organism evidence="1 2">
    <name type="scientific">Nocardia pulmonis</name>
    <dbReference type="NCBI Taxonomy" id="2951408"/>
    <lineage>
        <taxon>Bacteria</taxon>
        <taxon>Bacillati</taxon>
        <taxon>Actinomycetota</taxon>
        <taxon>Actinomycetes</taxon>
        <taxon>Mycobacteriales</taxon>
        <taxon>Nocardiaceae</taxon>
        <taxon>Nocardia</taxon>
    </lineage>
</organism>
<dbReference type="EMBL" id="JAMRXG010000003">
    <property type="protein sequence ID" value="MCM6773474.1"/>
    <property type="molecule type" value="Genomic_DNA"/>
</dbReference>
<proteinExistence type="predicted"/>
<dbReference type="RefSeq" id="WP_251910544.1">
    <property type="nucleotide sequence ID" value="NZ_JAMRXG010000003.1"/>
</dbReference>
<keyword evidence="2" id="KW-1185">Reference proteome</keyword>
<evidence type="ECO:0000313" key="2">
    <source>
        <dbReference type="Proteomes" id="UP001139157"/>
    </source>
</evidence>
<evidence type="ECO:0000313" key="1">
    <source>
        <dbReference type="EMBL" id="MCM6773474.1"/>
    </source>
</evidence>
<protein>
    <submittedName>
        <fullName evidence="1">Uncharacterized protein</fullName>
    </submittedName>
</protein>
<dbReference type="AlphaFoldDB" id="A0A9X2E3D7"/>
<name>A0A9X2E3D7_9NOCA</name>
<reference evidence="1" key="1">
    <citation type="submission" date="2022-06" db="EMBL/GenBank/DDBJ databases">
        <title>Novel species in genus nocardia.</title>
        <authorList>
            <person name="Li F."/>
        </authorList>
    </citation>
    <scope>NUCLEOTIDE SEQUENCE</scope>
    <source>
        <strain evidence="1">CDC141</strain>
    </source>
</reference>
<sequence>MSAYDDGTEFGTTALVNGHVSSEHPFEQLHAAKLTAEEYVQGMATAAVELDAAVADFVAANRRMIEAMHAAKRQGLGSSEIVRRTSIAWPAEVALDILAKTEQTARAAQVLRRAGVSVGDSSNDGDGEVTVSLHSSWSRRLVCLHIKKTHTTEDTPAAARRAAATVVGALHAAGYRLLAHPGAPLTTSSAIEYFSDQSAVLIIEEPDSTTSHTTYS</sequence>
<comment type="caution">
    <text evidence="1">The sequence shown here is derived from an EMBL/GenBank/DDBJ whole genome shotgun (WGS) entry which is preliminary data.</text>
</comment>